<dbReference type="RefSeq" id="WP_078502322.1">
    <property type="nucleotide sequence ID" value="NZ_MSZX01000014.1"/>
</dbReference>
<comment type="caution">
    <text evidence="3">The sequence shown here is derived from an EMBL/GenBank/DDBJ whole genome shotgun (WGS) entry which is preliminary data.</text>
</comment>
<name>A0A1T2X2E7_9BACL</name>
<gene>
    <name evidence="3" type="ORF">BVG16_27085</name>
</gene>
<dbReference type="InterPro" id="IPR041698">
    <property type="entry name" value="Methyltransf_25"/>
</dbReference>
<dbReference type="AlphaFoldDB" id="A0A1T2X2E7"/>
<keyword evidence="4" id="KW-1185">Reference proteome</keyword>
<dbReference type="SUPFAM" id="SSF53335">
    <property type="entry name" value="S-adenosyl-L-methionine-dependent methyltransferases"/>
    <property type="match status" value="1"/>
</dbReference>
<evidence type="ECO:0000313" key="3">
    <source>
        <dbReference type="EMBL" id="OPA73753.1"/>
    </source>
</evidence>
<organism evidence="3 4">
    <name type="scientific">Paenibacillus selenitireducens</name>
    <dbReference type="NCBI Taxonomy" id="1324314"/>
    <lineage>
        <taxon>Bacteria</taxon>
        <taxon>Bacillati</taxon>
        <taxon>Bacillota</taxon>
        <taxon>Bacilli</taxon>
        <taxon>Bacillales</taxon>
        <taxon>Paenibacillaceae</taxon>
        <taxon>Paenibacillus</taxon>
    </lineage>
</organism>
<dbReference type="CDD" id="cd02440">
    <property type="entry name" value="AdoMet_MTases"/>
    <property type="match status" value="1"/>
</dbReference>
<dbReference type="EMBL" id="MSZX01000014">
    <property type="protein sequence ID" value="OPA73753.1"/>
    <property type="molecule type" value="Genomic_DNA"/>
</dbReference>
<proteinExistence type="predicted"/>
<evidence type="ECO:0000259" key="2">
    <source>
        <dbReference type="Pfam" id="PF13649"/>
    </source>
</evidence>
<evidence type="ECO:0000256" key="1">
    <source>
        <dbReference type="ARBA" id="ARBA00022679"/>
    </source>
</evidence>
<reference evidence="3 4" key="1">
    <citation type="submission" date="2017-01" db="EMBL/GenBank/DDBJ databases">
        <title>Genome analysis of Paenibacillus selenitrireducens ES3-24.</title>
        <authorList>
            <person name="Xu D."/>
            <person name="Yao R."/>
            <person name="Zheng S."/>
        </authorList>
    </citation>
    <scope>NUCLEOTIDE SEQUENCE [LARGE SCALE GENOMIC DNA]</scope>
    <source>
        <strain evidence="3 4">ES3-24</strain>
    </source>
</reference>
<sequence length="252" mass="29250">MDDMYNDPQTYDFKYAGYSKDYALILEWASQMKGKILDLGCGTGRVIIPLALAGYDVEGVDLSEPMLCMAVNKAKQYGMRIKLQPMDVTQLALGFQYSMMYMVGNTFQHVLTNHDQKLLLKGIYQFLDDDGVFIFGTRVPQLHELSQVQRYQEQYKNESMFDVVERHVEEYDPISQILSCRTEKIIRDRDGREMGASHESLQLRYTFPQELILLLAANEFEVLQVYGSWDKEELCQDSKEMVCICKKKSRIH</sequence>
<feature type="domain" description="Methyltransferase" evidence="2">
    <location>
        <begin position="36"/>
        <end position="131"/>
    </location>
</feature>
<dbReference type="OrthoDB" id="9804312at2"/>
<dbReference type="Gene3D" id="2.20.25.110">
    <property type="entry name" value="S-adenosyl-L-methionine-dependent methyltransferases"/>
    <property type="match status" value="1"/>
</dbReference>
<protein>
    <recommendedName>
        <fullName evidence="2">Methyltransferase domain-containing protein</fullName>
    </recommendedName>
</protein>
<dbReference type="GO" id="GO:0016740">
    <property type="term" value="F:transferase activity"/>
    <property type="evidence" value="ECO:0007669"/>
    <property type="project" value="UniProtKB-KW"/>
</dbReference>
<accession>A0A1T2X2E7</accession>
<dbReference type="InterPro" id="IPR029063">
    <property type="entry name" value="SAM-dependent_MTases_sf"/>
</dbReference>
<dbReference type="PANTHER" id="PTHR43861">
    <property type="entry name" value="TRANS-ACONITATE 2-METHYLTRANSFERASE-RELATED"/>
    <property type="match status" value="1"/>
</dbReference>
<dbReference type="Gene3D" id="3.40.50.150">
    <property type="entry name" value="Vaccinia Virus protein VP39"/>
    <property type="match status" value="1"/>
</dbReference>
<evidence type="ECO:0000313" key="4">
    <source>
        <dbReference type="Proteomes" id="UP000190188"/>
    </source>
</evidence>
<keyword evidence="1" id="KW-0808">Transferase</keyword>
<dbReference type="Pfam" id="PF13649">
    <property type="entry name" value="Methyltransf_25"/>
    <property type="match status" value="1"/>
</dbReference>
<dbReference type="Proteomes" id="UP000190188">
    <property type="component" value="Unassembled WGS sequence"/>
</dbReference>
<dbReference type="STRING" id="1324314.BVG16_27085"/>